<dbReference type="PANTHER" id="PTHR23419:SF8">
    <property type="entry name" value="FI09726P"/>
    <property type="match status" value="1"/>
</dbReference>
<comment type="similarity">
    <text evidence="1">Belongs to the CutA family.</text>
</comment>
<sequence>MIDCQFAQAVTTIDSRAAAESLARSAVDARLAACAQVSGPIYSTYWWEGAVENAEEWRVDFKTTAERYPALERDIREHHSYDVPEVVLLPILAGNPGYLSWISEETVRKDSAT</sequence>
<name>A0A4V2G7A3_9ACTN</name>
<dbReference type="Gene3D" id="3.30.70.120">
    <property type="match status" value="1"/>
</dbReference>
<dbReference type="AlphaFoldDB" id="A0A4V2G7A3"/>
<evidence type="ECO:0000313" key="2">
    <source>
        <dbReference type="EMBL" id="RZU51826.1"/>
    </source>
</evidence>
<protein>
    <submittedName>
        <fullName evidence="2">Periplasmic divalent cation tolerance protein</fullName>
    </submittedName>
</protein>
<dbReference type="EMBL" id="SHKY01000001">
    <property type="protein sequence ID" value="RZU51826.1"/>
    <property type="molecule type" value="Genomic_DNA"/>
</dbReference>
<organism evidence="2 3">
    <name type="scientific">Krasilnikovia cinnamomea</name>
    <dbReference type="NCBI Taxonomy" id="349313"/>
    <lineage>
        <taxon>Bacteria</taxon>
        <taxon>Bacillati</taxon>
        <taxon>Actinomycetota</taxon>
        <taxon>Actinomycetes</taxon>
        <taxon>Micromonosporales</taxon>
        <taxon>Micromonosporaceae</taxon>
        <taxon>Krasilnikovia</taxon>
    </lineage>
</organism>
<dbReference type="SUPFAM" id="SSF54913">
    <property type="entry name" value="GlnB-like"/>
    <property type="match status" value="1"/>
</dbReference>
<dbReference type="GO" id="GO:0010038">
    <property type="term" value="P:response to metal ion"/>
    <property type="evidence" value="ECO:0007669"/>
    <property type="project" value="InterPro"/>
</dbReference>
<dbReference type="GO" id="GO:0005507">
    <property type="term" value="F:copper ion binding"/>
    <property type="evidence" value="ECO:0007669"/>
    <property type="project" value="TreeGrafter"/>
</dbReference>
<proteinExistence type="inferred from homology"/>
<evidence type="ECO:0000313" key="3">
    <source>
        <dbReference type="Proteomes" id="UP000292564"/>
    </source>
</evidence>
<comment type="caution">
    <text evidence="2">The sequence shown here is derived from an EMBL/GenBank/DDBJ whole genome shotgun (WGS) entry which is preliminary data.</text>
</comment>
<dbReference type="InterPro" id="IPR015867">
    <property type="entry name" value="N-reg_PII/ATP_PRibTrfase_C"/>
</dbReference>
<evidence type="ECO:0000256" key="1">
    <source>
        <dbReference type="ARBA" id="ARBA00010169"/>
    </source>
</evidence>
<dbReference type="InterPro" id="IPR011322">
    <property type="entry name" value="N-reg_PII-like_a/b"/>
</dbReference>
<dbReference type="Proteomes" id="UP000292564">
    <property type="component" value="Unassembled WGS sequence"/>
</dbReference>
<keyword evidence="3" id="KW-1185">Reference proteome</keyword>
<dbReference type="Pfam" id="PF03091">
    <property type="entry name" value="CutA1"/>
    <property type="match status" value="1"/>
</dbReference>
<reference evidence="2 3" key="1">
    <citation type="submission" date="2019-02" db="EMBL/GenBank/DDBJ databases">
        <title>Sequencing the genomes of 1000 actinobacteria strains.</title>
        <authorList>
            <person name="Klenk H.-P."/>
        </authorList>
    </citation>
    <scope>NUCLEOTIDE SEQUENCE [LARGE SCALE GENOMIC DNA]</scope>
    <source>
        <strain evidence="2 3">DSM 45162</strain>
    </source>
</reference>
<gene>
    <name evidence="2" type="ORF">EV385_3662</name>
</gene>
<dbReference type="InterPro" id="IPR004323">
    <property type="entry name" value="Ion_tolerance_CutA"/>
</dbReference>
<accession>A0A4V2G7A3</accession>
<dbReference type="PANTHER" id="PTHR23419">
    <property type="entry name" value="DIVALENT CATION TOLERANCE CUTA-RELATED"/>
    <property type="match status" value="1"/>
</dbReference>